<dbReference type="InterPro" id="IPR001584">
    <property type="entry name" value="Integrase_cat-core"/>
</dbReference>
<evidence type="ECO:0000313" key="3">
    <source>
        <dbReference type="EMBL" id="RMX43732.1"/>
    </source>
</evidence>
<dbReference type="InterPro" id="IPR036397">
    <property type="entry name" value="RNaseH_sf"/>
</dbReference>
<feature type="chain" id="PRO_5017939133" description="Integrase catalytic domain-containing protein" evidence="1">
    <location>
        <begin position="19"/>
        <end position="193"/>
    </location>
</feature>
<dbReference type="PANTHER" id="PTHR37984:SF5">
    <property type="entry name" value="PROTEIN NYNRIN-LIKE"/>
    <property type="match status" value="1"/>
</dbReference>
<evidence type="ECO:0000259" key="2">
    <source>
        <dbReference type="PROSITE" id="PS50994"/>
    </source>
</evidence>
<comment type="caution">
    <text evidence="3">The sequence shown here is derived from an EMBL/GenBank/DDBJ whole genome shotgun (WGS) entry which is preliminary data.</text>
</comment>
<feature type="signal peptide" evidence="1">
    <location>
        <begin position="1"/>
        <end position="18"/>
    </location>
</feature>
<dbReference type="PANTHER" id="PTHR37984">
    <property type="entry name" value="PROTEIN CBG26694"/>
    <property type="match status" value="1"/>
</dbReference>
<reference evidence="3 4" key="1">
    <citation type="journal article" date="2018" name="Sci. Rep.">
        <title>Comparative analysis of the Pocillopora damicornis genome highlights role of immune system in coral evolution.</title>
        <authorList>
            <person name="Cunning R."/>
            <person name="Bay R.A."/>
            <person name="Gillette P."/>
            <person name="Baker A.C."/>
            <person name="Traylor-Knowles N."/>
        </authorList>
    </citation>
    <scope>NUCLEOTIDE SEQUENCE [LARGE SCALE GENOMIC DNA]</scope>
    <source>
        <strain evidence="3">RSMAS</strain>
        <tissue evidence="3">Whole animal</tissue>
    </source>
</reference>
<dbReference type="GO" id="GO:0003676">
    <property type="term" value="F:nucleic acid binding"/>
    <property type="evidence" value="ECO:0007669"/>
    <property type="project" value="InterPro"/>
</dbReference>
<dbReference type="InterPro" id="IPR012337">
    <property type="entry name" value="RNaseH-like_sf"/>
</dbReference>
<dbReference type="InterPro" id="IPR050951">
    <property type="entry name" value="Retrovirus_Pol_polyprotein"/>
</dbReference>
<keyword evidence="4" id="KW-1185">Reference proteome</keyword>
<dbReference type="SUPFAM" id="SSF53098">
    <property type="entry name" value="Ribonuclease H-like"/>
    <property type="match status" value="1"/>
</dbReference>
<dbReference type="Gene3D" id="3.30.420.10">
    <property type="entry name" value="Ribonuclease H-like superfamily/Ribonuclease H"/>
    <property type="match status" value="1"/>
</dbReference>
<evidence type="ECO:0000256" key="1">
    <source>
        <dbReference type="SAM" id="SignalP"/>
    </source>
</evidence>
<name>A0A3M6TQQ8_POCDA</name>
<protein>
    <recommendedName>
        <fullName evidence="2">Integrase catalytic domain-containing protein</fullName>
    </recommendedName>
</protein>
<dbReference type="STRING" id="46731.A0A3M6TQQ8"/>
<feature type="domain" description="Integrase catalytic" evidence="2">
    <location>
        <begin position="1"/>
        <end position="135"/>
    </location>
</feature>
<evidence type="ECO:0000313" key="4">
    <source>
        <dbReference type="Proteomes" id="UP000275408"/>
    </source>
</evidence>
<keyword evidence="1" id="KW-0732">Signal</keyword>
<sequence length="193" mass="22555">MNILLLFSKFLLLRLLQTKETSEVVEHLLDIYIEHGPPEILQSDQGPEFKGVVKTVCETLNVRMIKSSAYSPQTKGKDERSHRTWKEKIKFDLINDNNGDLNWVEYLQQYQQLYNESPHRSLRQLSPFEVYIGRKPNKYRNKLFLGGKKEYEVPEENSQSIEMDECKTDELTELVIERNSVMQKALDASNKAS</sequence>
<dbReference type="GO" id="GO:0015074">
    <property type="term" value="P:DNA integration"/>
    <property type="evidence" value="ECO:0007669"/>
    <property type="project" value="InterPro"/>
</dbReference>
<dbReference type="AlphaFoldDB" id="A0A3M6TQQ8"/>
<dbReference type="EMBL" id="RCHS01003146">
    <property type="protein sequence ID" value="RMX43732.1"/>
    <property type="molecule type" value="Genomic_DNA"/>
</dbReference>
<dbReference type="Proteomes" id="UP000275408">
    <property type="component" value="Unassembled WGS sequence"/>
</dbReference>
<proteinExistence type="predicted"/>
<dbReference type="PROSITE" id="PS50994">
    <property type="entry name" value="INTEGRASE"/>
    <property type="match status" value="1"/>
</dbReference>
<organism evidence="3 4">
    <name type="scientific">Pocillopora damicornis</name>
    <name type="common">Cauliflower coral</name>
    <name type="synonym">Millepora damicornis</name>
    <dbReference type="NCBI Taxonomy" id="46731"/>
    <lineage>
        <taxon>Eukaryota</taxon>
        <taxon>Metazoa</taxon>
        <taxon>Cnidaria</taxon>
        <taxon>Anthozoa</taxon>
        <taxon>Hexacorallia</taxon>
        <taxon>Scleractinia</taxon>
        <taxon>Astrocoeniina</taxon>
        <taxon>Pocilloporidae</taxon>
        <taxon>Pocillopora</taxon>
    </lineage>
</organism>
<accession>A0A3M6TQQ8</accession>
<gene>
    <name evidence="3" type="ORF">pdam_00006363</name>
</gene>